<dbReference type="GO" id="GO:0046872">
    <property type="term" value="F:metal ion binding"/>
    <property type="evidence" value="ECO:0007669"/>
    <property type="project" value="UniProtKB-KW"/>
</dbReference>
<keyword evidence="3" id="KW-0862">Zinc</keyword>
<dbReference type="Proteomes" id="UP000594220">
    <property type="component" value="Unplaced"/>
</dbReference>
<evidence type="ECO:0000256" key="1">
    <source>
        <dbReference type="ARBA" id="ARBA00022723"/>
    </source>
</evidence>
<dbReference type="PANTHER" id="PTHR11329">
    <property type="entry name" value="LEUKOCYTE CELL-DERIVED CHEMOTAXIN 2"/>
    <property type="match status" value="1"/>
</dbReference>
<feature type="signal peptide" evidence="6">
    <location>
        <begin position="1"/>
        <end position="18"/>
    </location>
</feature>
<keyword evidence="2 6" id="KW-0732">Signal</keyword>
<keyword evidence="1" id="KW-0479">Metal-binding</keyword>
<dbReference type="InterPro" id="IPR011055">
    <property type="entry name" value="Dup_hybrid_motif"/>
</dbReference>
<feature type="chain" id="PRO_5029893719" evidence="6">
    <location>
        <begin position="19"/>
        <end position="142"/>
    </location>
</feature>
<keyword evidence="4" id="KW-1015">Disulfide bond</keyword>
<keyword evidence="8" id="KW-1185">Reference proteome</keyword>
<evidence type="ECO:0000256" key="3">
    <source>
        <dbReference type="ARBA" id="ARBA00022833"/>
    </source>
</evidence>
<sequence>MPALKLIALAGLISIVAAQQWGPVCEGNPTNEIRGCDKYGCGNFGAPSKETHHGVDVICSDGSQVLAPFDGGQLSGPIRPFHNGNAIDDGIKIEGGAQCLPTSLLNNSPCQTSTSTSHKTPSSLCNYLQRVWLIQCQRGTVG</sequence>
<evidence type="ECO:0000256" key="4">
    <source>
        <dbReference type="ARBA" id="ARBA00023157"/>
    </source>
</evidence>
<reference evidence="7" key="2">
    <citation type="submission" date="2025-09" db="UniProtKB">
        <authorList>
            <consortium name="Ensembl"/>
        </authorList>
    </citation>
    <scope>IDENTIFICATION</scope>
</reference>
<evidence type="ECO:0000313" key="8">
    <source>
        <dbReference type="Proteomes" id="UP000594220"/>
    </source>
</evidence>
<proteinExistence type="inferred from homology"/>
<reference evidence="7" key="1">
    <citation type="submission" date="2025-08" db="UniProtKB">
        <authorList>
            <consortium name="Ensembl"/>
        </authorList>
    </citation>
    <scope>IDENTIFICATION</scope>
</reference>
<comment type="similarity">
    <text evidence="5">Belongs to the LECT2/MIM-1 family.</text>
</comment>
<protein>
    <submittedName>
        <fullName evidence="7">Myeloid protein 1-like</fullName>
    </submittedName>
</protein>
<organism evidence="7 8">
    <name type="scientific">Crocodylus porosus</name>
    <name type="common">Saltwater crocodile</name>
    <name type="synonym">Estuarine crocodile</name>
    <dbReference type="NCBI Taxonomy" id="8502"/>
    <lineage>
        <taxon>Eukaryota</taxon>
        <taxon>Metazoa</taxon>
        <taxon>Chordata</taxon>
        <taxon>Craniata</taxon>
        <taxon>Vertebrata</taxon>
        <taxon>Euteleostomi</taxon>
        <taxon>Archelosauria</taxon>
        <taxon>Archosauria</taxon>
        <taxon>Crocodylia</taxon>
        <taxon>Longirostres</taxon>
        <taxon>Crocodylidae</taxon>
        <taxon>Crocodylus</taxon>
    </lineage>
</organism>
<evidence type="ECO:0000256" key="2">
    <source>
        <dbReference type="ARBA" id="ARBA00022729"/>
    </source>
</evidence>
<gene>
    <name evidence="7" type="primary">LOC109310110</name>
</gene>
<dbReference type="Gene3D" id="2.70.70.10">
    <property type="entry name" value="Glucose Permease (Domain IIA)"/>
    <property type="match status" value="1"/>
</dbReference>
<dbReference type="GeneTree" id="ENSGT00390000015484"/>
<accession>A0A7M4EWF0</accession>
<dbReference type="PANTHER" id="PTHR11329:SF0">
    <property type="entry name" value="LEUKOCYTE CELL-DERIVED CHEMOTAXIN-2"/>
    <property type="match status" value="1"/>
</dbReference>
<evidence type="ECO:0000313" key="7">
    <source>
        <dbReference type="Ensembl" id="ENSCPRP00005015497.1"/>
    </source>
</evidence>
<evidence type="ECO:0000256" key="6">
    <source>
        <dbReference type="SAM" id="SignalP"/>
    </source>
</evidence>
<dbReference type="AlphaFoldDB" id="A0A7M4EWF0"/>
<name>A0A7M4EWF0_CROPO</name>
<dbReference type="Ensembl" id="ENSCPRT00005018179.1">
    <property type="protein sequence ID" value="ENSCPRP00005015497.1"/>
    <property type="gene ID" value="ENSCPRG00005010859.1"/>
</dbReference>
<dbReference type="InterPro" id="IPR008663">
    <property type="entry name" value="LECT2"/>
</dbReference>
<evidence type="ECO:0000256" key="5">
    <source>
        <dbReference type="ARBA" id="ARBA00024361"/>
    </source>
</evidence>